<feature type="region of interest" description="Disordered" evidence="1">
    <location>
        <begin position="328"/>
        <end position="367"/>
    </location>
</feature>
<dbReference type="SUPFAM" id="SSF56801">
    <property type="entry name" value="Acetyl-CoA synthetase-like"/>
    <property type="match status" value="1"/>
</dbReference>
<dbReference type="PANTHER" id="PTHR43845:SF1">
    <property type="entry name" value="BLR5969 PROTEIN"/>
    <property type="match status" value="1"/>
</dbReference>
<gene>
    <name evidence="3" type="ORF">SAMN06265222_106133</name>
</gene>
<name>A0ABY1Q424_9BACT</name>
<sequence length="519" mass="57124">MMFASTPLTLAWTQPTMTATDTTADKLKRQQYRTLDRRQLNSLQLGKLNRLLDSLTDHPLYRKPLSKIRLPLQSLDELNQFPLLTKSDLAGPPPQPTNHPGSPRSNGDSPPLFSRPPESYVRYHQTSGSRGWPMPILDTRADWNWWIQCWQYVLDAADVDANDIAMMAFSFGPFIGFWSANDALVHRGTLVVPGGGLTTLARLHLIQQRRCTVLCCTPTYALHMASVASQNNIDLSRNDVSRIIVAGEPGGSVPSVRNAIQSQWGARVIDHAGASEIGAWGFASEDHSGLHVIESEFIAEFLIFDSNGNYRPAQPLTAQPLTAQPLTAQPVSTQTVSSQSIPTQPALNQPISKGSSEELAGESSGNDQSILIGERSELVITNLGRDGGPVVRYRTGDIVTPVWDHSLTCRFVHLPGGVLGRADDMLVIRGVNVFPSSVEAIVRQTEPTAEFRMIASEVDSMDQLRIELEVPPESDSVAKLEQLLRQRLALRVPVTCVPVGSLPRSEAKSKRWIDERKPI</sequence>
<feature type="compositionally biased region" description="Low complexity" evidence="1">
    <location>
        <begin position="328"/>
        <end position="345"/>
    </location>
</feature>
<protein>
    <submittedName>
        <fullName evidence="3">Phenylacetate-coenzyme A ligase PaaK, adenylate-forming domain family</fullName>
    </submittedName>
</protein>
<evidence type="ECO:0000313" key="3">
    <source>
        <dbReference type="EMBL" id="SMP58848.1"/>
    </source>
</evidence>
<dbReference type="Pfam" id="PF14535">
    <property type="entry name" value="AMP-binding_C_2"/>
    <property type="match status" value="1"/>
</dbReference>
<dbReference type="EMBL" id="FXUG01000006">
    <property type="protein sequence ID" value="SMP58848.1"/>
    <property type="molecule type" value="Genomic_DNA"/>
</dbReference>
<dbReference type="InterPro" id="IPR028154">
    <property type="entry name" value="AMP-dep_Lig_C"/>
</dbReference>
<feature type="region of interest" description="Disordered" evidence="1">
    <location>
        <begin position="85"/>
        <end position="129"/>
    </location>
</feature>
<dbReference type="PANTHER" id="PTHR43845">
    <property type="entry name" value="BLR5969 PROTEIN"/>
    <property type="match status" value="1"/>
</dbReference>
<keyword evidence="4" id="KW-1185">Reference proteome</keyword>
<dbReference type="GO" id="GO:0016874">
    <property type="term" value="F:ligase activity"/>
    <property type="evidence" value="ECO:0007669"/>
    <property type="project" value="UniProtKB-KW"/>
</dbReference>
<comment type="caution">
    <text evidence="3">The sequence shown here is derived from an EMBL/GenBank/DDBJ whole genome shotgun (WGS) entry which is preliminary data.</text>
</comment>
<dbReference type="InterPro" id="IPR045851">
    <property type="entry name" value="AMP-bd_C_sf"/>
</dbReference>
<keyword evidence="3" id="KW-0436">Ligase</keyword>
<evidence type="ECO:0000259" key="2">
    <source>
        <dbReference type="Pfam" id="PF14535"/>
    </source>
</evidence>
<proteinExistence type="predicted"/>
<feature type="domain" description="AMP-dependent ligase C-terminal" evidence="2">
    <location>
        <begin position="430"/>
        <end position="516"/>
    </location>
</feature>
<dbReference type="Proteomes" id="UP001158067">
    <property type="component" value="Unassembled WGS sequence"/>
</dbReference>
<accession>A0ABY1Q424</accession>
<evidence type="ECO:0000256" key="1">
    <source>
        <dbReference type="SAM" id="MobiDB-lite"/>
    </source>
</evidence>
<organism evidence="3 4">
    <name type="scientific">Neorhodopirellula lusitana</name>
    <dbReference type="NCBI Taxonomy" id="445327"/>
    <lineage>
        <taxon>Bacteria</taxon>
        <taxon>Pseudomonadati</taxon>
        <taxon>Planctomycetota</taxon>
        <taxon>Planctomycetia</taxon>
        <taxon>Pirellulales</taxon>
        <taxon>Pirellulaceae</taxon>
        <taxon>Neorhodopirellula</taxon>
    </lineage>
</organism>
<evidence type="ECO:0000313" key="4">
    <source>
        <dbReference type="Proteomes" id="UP001158067"/>
    </source>
</evidence>
<reference evidence="3 4" key="1">
    <citation type="submission" date="2017-05" db="EMBL/GenBank/DDBJ databases">
        <authorList>
            <person name="Varghese N."/>
            <person name="Submissions S."/>
        </authorList>
    </citation>
    <scope>NUCLEOTIDE SEQUENCE [LARGE SCALE GENOMIC DNA]</scope>
    <source>
        <strain evidence="3 4">DSM 25457</strain>
    </source>
</reference>
<feature type="compositionally biased region" description="Low complexity" evidence="1">
    <location>
        <begin position="352"/>
        <end position="365"/>
    </location>
</feature>
<feature type="compositionally biased region" description="Polar residues" evidence="1">
    <location>
        <begin position="98"/>
        <end position="108"/>
    </location>
</feature>
<dbReference type="Gene3D" id="3.40.50.12780">
    <property type="entry name" value="N-terminal domain of ligase-like"/>
    <property type="match status" value="2"/>
</dbReference>
<dbReference type="InterPro" id="IPR042099">
    <property type="entry name" value="ANL_N_sf"/>
</dbReference>
<dbReference type="Gene3D" id="3.30.300.30">
    <property type="match status" value="1"/>
</dbReference>